<dbReference type="InterPro" id="IPR036388">
    <property type="entry name" value="WH-like_DNA-bd_sf"/>
</dbReference>
<evidence type="ECO:0000313" key="2">
    <source>
        <dbReference type="EMBL" id="PLT71608.1"/>
    </source>
</evidence>
<dbReference type="Pfam" id="PF00535">
    <property type="entry name" value="Glycos_transf_2"/>
    <property type="match status" value="1"/>
</dbReference>
<dbReference type="CDD" id="cd00761">
    <property type="entry name" value="Glyco_tranf_GTA_type"/>
    <property type="match status" value="1"/>
</dbReference>
<dbReference type="PANTHER" id="PTHR22916:SF3">
    <property type="entry name" value="UDP-GLCNAC:BETAGAL BETA-1,3-N-ACETYLGLUCOSAMINYLTRANSFERASE-LIKE PROTEIN 1"/>
    <property type="match status" value="1"/>
</dbReference>
<comment type="caution">
    <text evidence="2">The sequence shown here is derived from an EMBL/GenBank/DDBJ whole genome shotgun (WGS) entry which is preliminary data.</text>
</comment>
<dbReference type="InterPro" id="IPR001173">
    <property type="entry name" value="Glyco_trans_2-like"/>
</dbReference>
<dbReference type="EMBL" id="NIHS01000021">
    <property type="protein sequence ID" value="PLT71608.1"/>
    <property type="molecule type" value="Genomic_DNA"/>
</dbReference>
<dbReference type="InterPro" id="IPR029044">
    <property type="entry name" value="Nucleotide-diphossugar_trans"/>
</dbReference>
<organism evidence="2 3">
    <name type="scientific">Mediterraneibacter gnavus</name>
    <name type="common">Ruminococcus gnavus</name>
    <dbReference type="NCBI Taxonomy" id="33038"/>
    <lineage>
        <taxon>Bacteria</taxon>
        <taxon>Bacillati</taxon>
        <taxon>Bacillota</taxon>
        <taxon>Clostridia</taxon>
        <taxon>Lachnospirales</taxon>
        <taxon>Lachnospiraceae</taxon>
        <taxon>Mediterraneibacter</taxon>
    </lineage>
</organism>
<name>A0A2N5P8X5_MEDGN</name>
<keyword evidence="2" id="KW-0808">Transferase</keyword>
<protein>
    <submittedName>
        <fullName evidence="2">Glycosyl transferase family 2</fullName>
    </submittedName>
</protein>
<accession>A0A2N5P8X5</accession>
<gene>
    <name evidence="2" type="ORF">CDL26_11295</name>
</gene>
<evidence type="ECO:0000259" key="1">
    <source>
        <dbReference type="Pfam" id="PF00535"/>
    </source>
</evidence>
<dbReference type="Gene3D" id="3.90.550.10">
    <property type="entry name" value="Spore Coat Polysaccharide Biosynthesis Protein SpsA, Chain A"/>
    <property type="match status" value="1"/>
</dbReference>
<dbReference type="SUPFAM" id="SSF53448">
    <property type="entry name" value="Nucleotide-diphospho-sugar transferases"/>
    <property type="match status" value="1"/>
</dbReference>
<dbReference type="AlphaFoldDB" id="A0A2N5P8X5"/>
<feature type="domain" description="Glycosyltransferase 2-like" evidence="1">
    <location>
        <begin position="80"/>
        <end position="212"/>
    </location>
</feature>
<dbReference type="GO" id="GO:0016758">
    <property type="term" value="F:hexosyltransferase activity"/>
    <property type="evidence" value="ECO:0007669"/>
    <property type="project" value="UniProtKB-ARBA"/>
</dbReference>
<proteinExistence type="predicted"/>
<reference evidence="2 3" key="1">
    <citation type="journal article" date="2017" name="Genome Med.">
        <title>A novel Ruminococcus gnavus clade enriched in inflammatory bowel disease patients.</title>
        <authorList>
            <person name="Hall A.B."/>
            <person name="Yassour M."/>
            <person name="Sauk J."/>
            <person name="Garner A."/>
            <person name="Jiang X."/>
            <person name="Arthur T."/>
            <person name="Lagoudas G.K."/>
            <person name="Vatanen T."/>
            <person name="Fornelos N."/>
            <person name="Wilson R."/>
            <person name="Bertha M."/>
            <person name="Cohen M."/>
            <person name="Garber J."/>
            <person name="Khalili H."/>
            <person name="Gevers D."/>
            <person name="Ananthakrishnan A.N."/>
            <person name="Kugathasan S."/>
            <person name="Lander E.S."/>
            <person name="Blainey P."/>
            <person name="Vlamakis H."/>
            <person name="Xavier R.J."/>
            <person name="Huttenhower C."/>
        </authorList>
    </citation>
    <scope>NUCLEOTIDE SEQUENCE [LARGE SCALE GENOMIC DNA]</scope>
    <source>
        <strain evidence="2 3">RJX1124</strain>
    </source>
</reference>
<dbReference type="Proteomes" id="UP000234891">
    <property type="component" value="Unassembled WGS sequence"/>
</dbReference>
<dbReference type="PANTHER" id="PTHR22916">
    <property type="entry name" value="GLYCOSYLTRANSFERASE"/>
    <property type="match status" value="1"/>
</dbReference>
<dbReference type="Gene3D" id="1.10.10.10">
    <property type="entry name" value="Winged helix-like DNA-binding domain superfamily/Winged helix DNA-binding domain"/>
    <property type="match status" value="1"/>
</dbReference>
<sequence length="572" mass="64837">MRREEVVGGGMGAIKATSANGWTRREKVEGADAWARSEQAEGRDIGPGKVSRNIRVSTGGFYGTTRSSFLMEVPMEPKVSIIVPVYNAEKSLARCVDSILNQEFRDFELILMDDGSKDRSGEICDGYARADARVVVVHKENTGVSDTRNQAIARARGTFLQFVDSDDWLTADATKLMVRAAEETGCDMVIADFYRVVGEMVSQKGDIDADQVIGREAFVGFMMENPADYYYGVLWNKLYRRSLVEAHGIRMDAKLSWCEDFLFNLEYVRYATTFYALRTPVYYYVKTKGSLVNQKISFARTVEMKLAMFECYNDFFKHVLDEDAYERKRLQVYHFLVDAAKDGFVFPATIPGTQKLGEERSQALQEVISEDGIIVEKYRDRKLLERYLESVALKYDMTLAELSLLLYRKDAGKALTRGAEAQMPAREDAVEATDRKDAGKALSRKDLAELMHMSRGDLRAALQKLVSRGMLEVVDVPRKRREAAEIAEATGLFGKRGEAQDADANGMTKKKREPRKIRLELLPASDAVLQDIAAAERDYEQAKFRGFTEDELRQYTALERRVQENEKQILQK</sequence>
<evidence type="ECO:0000313" key="3">
    <source>
        <dbReference type="Proteomes" id="UP000234891"/>
    </source>
</evidence>